<proteinExistence type="predicted"/>
<comment type="caution">
    <text evidence="4">The sequence shown here is derived from an EMBL/GenBank/DDBJ whole genome shotgun (WGS) entry which is preliminary data.</text>
</comment>
<dbReference type="PROSITE" id="PS51186">
    <property type="entry name" value="GNAT"/>
    <property type="match status" value="1"/>
</dbReference>
<evidence type="ECO:0000259" key="3">
    <source>
        <dbReference type="PROSITE" id="PS51186"/>
    </source>
</evidence>
<dbReference type="PANTHER" id="PTHR13947">
    <property type="entry name" value="GNAT FAMILY N-ACETYLTRANSFERASE"/>
    <property type="match status" value="1"/>
</dbReference>
<feature type="compositionally biased region" description="Pro residues" evidence="2">
    <location>
        <begin position="16"/>
        <end position="26"/>
    </location>
</feature>
<protein>
    <submittedName>
        <fullName evidence="4">GNAT family N-acetyltransferase</fullName>
    </submittedName>
</protein>
<evidence type="ECO:0000256" key="2">
    <source>
        <dbReference type="SAM" id="MobiDB-lite"/>
    </source>
</evidence>
<feature type="domain" description="N-acetyltransferase" evidence="3">
    <location>
        <begin position="33"/>
        <end position="180"/>
    </location>
</feature>
<dbReference type="CDD" id="cd04301">
    <property type="entry name" value="NAT_SF"/>
    <property type="match status" value="1"/>
</dbReference>
<evidence type="ECO:0000313" key="4">
    <source>
        <dbReference type="EMBL" id="GAA4184722.1"/>
    </source>
</evidence>
<dbReference type="RefSeq" id="WP_344916157.1">
    <property type="nucleotide sequence ID" value="NZ_BAABAQ010000002.1"/>
</dbReference>
<feature type="region of interest" description="Disordered" evidence="2">
    <location>
        <begin position="1"/>
        <end position="26"/>
    </location>
</feature>
<keyword evidence="5" id="KW-1185">Reference proteome</keyword>
<dbReference type="SUPFAM" id="SSF55729">
    <property type="entry name" value="Acyl-CoA N-acyltransferases (Nat)"/>
    <property type="match status" value="1"/>
</dbReference>
<dbReference type="Gene3D" id="3.40.630.30">
    <property type="match status" value="1"/>
</dbReference>
<evidence type="ECO:0000256" key="1">
    <source>
        <dbReference type="ARBA" id="ARBA00022679"/>
    </source>
</evidence>
<dbReference type="PANTHER" id="PTHR13947:SF37">
    <property type="entry name" value="LD18367P"/>
    <property type="match status" value="1"/>
</dbReference>
<sequence>MTIDSARPAAPGTERPLPPAPYPYPKHPSAEPFEVRYVAVRDPAVRPLLEDLHAEYTGRYGPNDEIGRYPDERFTPEYGGAFLILVERGRTVAGGAFFRHDEETAELKRIWTHPGHRRRGLGVAVVRELEREAARQGYRRVYLTTGPRQPEAAGLYLSTGYSPLYDLAADPETVGPHPFEKTIAAPPPG</sequence>
<reference evidence="5" key="1">
    <citation type="journal article" date="2019" name="Int. J. Syst. Evol. Microbiol.">
        <title>The Global Catalogue of Microorganisms (GCM) 10K type strain sequencing project: providing services to taxonomists for standard genome sequencing and annotation.</title>
        <authorList>
            <consortium name="The Broad Institute Genomics Platform"/>
            <consortium name="The Broad Institute Genome Sequencing Center for Infectious Disease"/>
            <person name="Wu L."/>
            <person name="Ma J."/>
        </authorList>
    </citation>
    <scope>NUCLEOTIDE SEQUENCE [LARGE SCALE GENOMIC DNA]</scope>
    <source>
        <strain evidence="5">JCM 17388</strain>
    </source>
</reference>
<name>A0ABP8AJ48_9ACTN</name>
<dbReference type="EMBL" id="BAABAQ010000002">
    <property type="protein sequence ID" value="GAA4184722.1"/>
    <property type="molecule type" value="Genomic_DNA"/>
</dbReference>
<accession>A0ABP8AJ48</accession>
<dbReference type="Proteomes" id="UP001501251">
    <property type="component" value="Unassembled WGS sequence"/>
</dbReference>
<gene>
    <name evidence="4" type="ORF">GCM10022252_14040</name>
</gene>
<dbReference type="Pfam" id="PF00583">
    <property type="entry name" value="Acetyltransf_1"/>
    <property type="match status" value="1"/>
</dbReference>
<evidence type="ECO:0000313" key="5">
    <source>
        <dbReference type="Proteomes" id="UP001501251"/>
    </source>
</evidence>
<keyword evidence="1" id="KW-0808">Transferase</keyword>
<organism evidence="4 5">
    <name type="scientific">Streptosporangium oxazolinicum</name>
    <dbReference type="NCBI Taxonomy" id="909287"/>
    <lineage>
        <taxon>Bacteria</taxon>
        <taxon>Bacillati</taxon>
        <taxon>Actinomycetota</taxon>
        <taxon>Actinomycetes</taxon>
        <taxon>Streptosporangiales</taxon>
        <taxon>Streptosporangiaceae</taxon>
        <taxon>Streptosporangium</taxon>
    </lineage>
</organism>
<dbReference type="InterPro" id="IPR016181">
    <property type="entry name" value="Acyl_CoA_acyltransferase"/>
</dbReference>
<dbReference type="InterPro" id="IPR050769">
    <property type="entry name" value="NAT_camello-type"/>
</dbReference>
<dbReference type="InterPro" id="IPR000182">
    <property type="entry name" value="GNAT_dom"/>
</dbReference>